<evidence type="ECO:0000256" key="1">
    <source>
        <dbReference type="SAM" id="MobiDB-lite"/>
    </source>
</evidence>
<gene>
    <name evidence="2" type="ORF">ABG768_022515</name>
</gene>
<feature type="region of interest" description="Disordered" evidence="1">
    <location>
        <begin position="60"/>
        <end position="124"/>
    </location>
</feature>
<sequence length="846" mass="92377">MSTMPSIYSDELTMALAAGKWWAMVEIASPISEEPEYGGMWGDLVEAQDTLCPTSLVFSDASEKAQRRSQHSGFSDATRKTTKRSRQKIAQGGPVPARSKRGASVPDWSPHGTPVAAPKDNVGLCQAPPQKLYVETDNLNEKTQQQNLNLESHNPQASRRRPEIRSSLRRGSQLSRKKTSDNAVVDPKGVLVHSGTPKGAPVPDGSPHGTPVAAPKVLYVETDNLNEKTQQQNFNLESHNHQASRRRPEIRSSLRRGSQLSRKKTSDNAGVDLKGVPVHSGTPQGAHVPDGSPHGTPVAAPKVLYVETVNLNEKTQQQNFNLESYNHQASRRRPEIRSSLRRGSQLSRKKTSDNAGVDLKGVPVHSGTPQVAPVPDGSPHGTPVAAPKDNVGLCQAPPQKLYVETDNLNEKTQQQNLNLESHNPQASRRRPEIRSSLRRGSQLSRKKTSDNAGVDPKGVPVHSGTPQGAPVPDGSPYGTPVAAPKDNVGLCQAPPQKLYVETDNLNEKTQQQNLNLESHNPQASRRRPEIRSSLRRGSQLSRKKTSDNAVVDPKGVPVHSGTPQGAHVPDGSPHGTPVAAPKVLYVETDNLNEKMQQQNFNLESHNHQASRRRPEIQSSLRRGSQLSRKKTSDNAGVDLKGVPVHSGTPQVATVPDGSPHGTPVAAPKVIYMEIDNLNEKTQQQNLNLESHNHQASRRRPEIRSSLRRGSQLSRKKTSDNAGVDPKGVPVHSGTPQVAHVPDGSPHGTPVAAPKVLYVETVNLNEKTQQQNFNLESHNHQASRRRPEIWSSLWCGSQLSRKRALDNAGVDQSPPRKKQRMAIEVKVQQSEQGSLTQMDHLCSMKKV</sequence>
<evidence type="ECO:0000313" key="2">
    <source>
        <dbReference type="EMBL" id="KAK9974415.1"/>
    </source>
</evidence>
<feature type="region of interest" description="Disordered" evidence="1">
    <location>
        <begin position="145"/>
        <end position="212"/>
    </location>
</feature>
<keyword evidence="3" id="KW-1185">Reference proteome</keyword>
<feature type="region of interest" description="Disordered" evidence="1">
    <location>
        <begin position="825"/>
        <end position="846"/>
    </location>
</feature>
<feature type="compositionally biased region" description="Polar residues" evidence="1">
    <location>
        <begin position="414"/>
        <end position="426"/>
    </location>
</feature>
<feature type="region of interest" description="Disordered" evidence="1">
    <location>
        <begin position="231"/>
        <end position="298"/>
    </location>
</feature>
<feature type="region of interest" description="Disordered" evidence="1">
    <location>
        <begin position="687"/>
        <end position="750"/>
    </location>
</feature>
<dbReference type="AlphaFoldDB" id="A0AAW2AQ22"/>
<feature type="compositionally biased region" description="Polar residues" evidence="1">
    <location>
        <begin position="317"/>
        <end position="328"/>
    </location>
</feature>
<organism evidence="2 3">
    <name type="scientific">Culter alburnus</name>
    <name type="common">Topmouth culter</name>
    <dbReference type="NCBI Taxonomy" id="194366"/>
    <lineage>
        <taxon>Eukaryota</taxon>
        <taxon>Metazoa</taxon>
        <taxon>Chordata</taxon>
        <taxon>Craniata</taxon>
        <taxon>Vertebrata</taxon>
        <taxon>Euteleostomi</taxon>
        <taxon>Actinopterygii</taxon>
        <taxon>Neopterygii</taxon>
        <taxon>Teleostei</taxon>
        <taxon>Ostariophysi</taxon>
        <taxon>Cypriniformes</taxon>
        <taxon>Xenocyprididae</taxon>
        <taxon>Xenocypridinae</taxon>
        <taxon>Culter</taxon>
    </lineage>
</organism>
<feature type="region of interest" description="Disordered" evidence="1">
    <location>
        <begin position="602"/>
        <end position="664"/>
    </location>
</feature>
<evidence type="ECO:0000313" key="3">
    <source>
        <dbReference type="Proteomes" id="UP001479290"/>
    </source>
</evidence>
<feature type="compositionally biased region" description="Polar residues" evidence="1">
    <location>
        <begin position="826"/>
        <end position="836"/>
    </location>
</feature>
<feature type="region of interest" description="Disordered" evidence="1">
    <location>
        <begin position="414"/>
        <end position="489"/>
    </location>
</feature>
<dbReference type="EMBL" id="JAWDJR010000005">
    <property type="protein sequence ID" value="KAK9974415.1"/>
    <property type="molecule type" value="Genomic_DNA"/>
</dbReference>
<dbReference type="Proteomes" id="UP001479290">
    <property type="component" value="Unassembled WGS sequence"/>
</dbReference>
<comment type="caution">
    <text evidence="2">The sequence shown here is derived from an EMBL/GenBank/DDBJ whole genome shotgun (WGS) entry which is preliminary data.</text>
</comment>
<name>A0AAW2AQ22_CULAL</name>
<protein>
    <submittedName>
        <fullName evidence="2">Uncharacterized protein</fullName>
    </submittedName>
</protein>
<accession>A0AAW2AQ22</accession>
<feature type="compositionally biased region" description="Polar residues" evidence="1">
    <location>
        <begin position="511"/>
        <end position="523"/>
    </location>
</feature>
<reference evidence="2 3" key="1">
    <citation type="submission" date="2024-05" db="EMBL/GenBank/DDBJ databases">
        <title>A high-quality chromosomal-level genome assembly of Topmouth culter (Culter alburnus).</title>
        <authorList>
            <person name="Zhao H."/>
        </authorList>
    </citation>
    <scope>NUCLEOTIDE SEQUENCE [LARGE SCALE GENOMIC DNA]</scope>
    <source>
        <strain evidence="2">CATC2023</strain>
        <tissue evidence="2">Muscle</tissue>
    </source>
</reference>
<feature type="region of interest" description="Disordered" evidence="1">
    <location>
        <begin position="511"/>
        <end position="578"/>
    </location>
</feature>
<feature type="compositionally biased region" description="Polar residues" evidence="1">
    <location>
        <begin position="145"/>
        <end position="157"/>
    </location>
</feature>
<feature type="region of interest" description="Disordered" evidence="1">
    <location>
        <begin position="317"/>
        <end position="393"/>
    </location>
</feature>
<feature type="compositionally biased region" description="Low complexity" evidence="1">
    <location>
        <begin position="617"/>
        <end position="626"/>
    </location>
</feature>
<proteinExistence type="predicted"/>